<gene>
    <name evidence="2" type="ORF">T440DRAFT_78458</name>
</gene>
<feature type="transmembrane region" description="Helical" evidence="1">
    <location>
        <begin position="23"/>
        <end position="44"/>
    </location>
</feature>
<keyword evidence="1" id="KW-0812">Transmembrane</keyword>
<evidence type="ECO:0000313" key="2">
    <source>
        <dbReference type="EMBL" id="KAF2851050.1"/>
    </source>
</evidence>
<dbReference type="AlphaFoldDB" id="A0A6A7B6J8"/>
<sequence length="124" mass="13684">MFFLDYPLGCCVHGVAFSFHVRVLFVFLVDSGYLLVGFSAWACIRYLHKGNWARSAYASLAIGTGACSHRLGSRISPRGFLESLATGCNVAWRSFGLAQNRIRDSISVRRPQRREVGRGAQALG</sequence>
<dbReference type="EMBL" id="MU006304">
    <property type="protein sequence ID" value="KAF2851050.1"/>
    <property type="molecule type" value="Genomic_DNA"/>
</dbReference>
<keyword evidence="1" id="KW-0472">Membrane</keyword>
<organism evidence="2 3">
    <name type="scientific">Plenodomus tracheiphilus IPT5</name>
    <dbReference type="NCBI Taxonomy" id="1408161"/>
    <lineage>
        <taxon>Eukaryota</taxon>
        <taxon>Fungi</taxon>
        <taxon>Dikarya</taxon>
        <taxon>Ascomycota</taxon>
        <taxon>Pezizomycotina</taxon>
        <taxon>Dothideomycetes</taxon>
        <taxon>Pleosporomycetidae</taxon>
        <taxon>Pleosporales</taxon>
        <taxon>Pleosporineae</taxon>
        <taxon>Leptosphaeriaceae</taxon>
        <taxon>Plenodomus</taxon>
    </lineage>
</organism>
<proteinExistence type="predicted"/>
<protein>
    <submittedName>
        <fullName evidence="2">Uncharacterized protein</fullName>
    </submittedName>
</protein>
<accession>A0A6A7B6J8</accession>
<name>A0A6A7B6J8_9PLEO</name>
<dbReference type="Proteomes" id="UP000799423">
    <property type="component" value="Unassembled WGS sequence"/>
</dbReference>
<evidence type="ECO:0000256" key="1">
    <source>
        <dbReference type="SAM" id="Phobius"/>
    </source>
</evidence>
<keyword evidence="1" id="KW-1133">Transmembrane helix</keyword>
<keyword evidence="3" id="KW-1185">Reference proteome</keyword>
<reference evidence="2" key="1">
    <citation type="submission" date="2020-01" db="EMBL/GenBank/DDBJ databases">
        <authorList>
            <consortium name="DOE Joint Genome Institute"/>
            <person name="Haridas S."/>
            <person name="Albert R."/>
            <person name="Binder M."/>
            <person name="Bloem J."/>
            <person name="Labutti K."/>
            <person name="Salamov A."/>
            <person name="Andreopoulos B."/>
            <person name="Baker S.E."/>
            <person name="Barry K."/>
            <person name="Bills G."/>
            <person name="Bluhm B.H."/>
            <person name="Cannon C."/>
            <person name="Castanera R."/>
            <person name="Culley D.E."/>
            <person name="Daum C."/>
            <person name="Ezra D."/>
            <person name="Gonzalez J.B."/>
            <person name="Henrissat B."/>
            <person name="Kuo A."/>
            <person name="Liang C."/>
            <person name="Lipzen A."/>
            <person name="Lutzoni F."/>
            <person name="Magnuson J."/>
            <person name="Mondo S."/>
            <person name="Nolan M."/>
            <person name="Ohm R."/>
            <person name="Pangilinan J."/>
            <person name="Park H.-J."/>
            <person name="Ramirez L."/>
            <person name="Alfaro M."/>
            <person name="Sun H."/>
            <person name="Tritt A."/>
            <person name="Yoshinaga Y."/>
            <person name="Zwiers L.-H."/>
            <person name="Turgeon B.G."/>
            <person name="Goodwin S.B."/>
            <person name="Spatafora J.W."/>
            <person name="Crous P.W."/>
            <person name="Grigoriev I.V."/>
        </authorList>
    </citation>
    <scope>NUCLEOTIDE SEQUENCE</scope>
    <source>
        <strain evidence="2">IPT5</strain>
    </source>
</reference>
<evidence type="ECO:0000313" key="3">
    <source>
        <dbReference type="Proteomes" id="UP000799423"/>
    </source>
</evidence>